<dbReference type="InterPro" id="IPR015943">
    <property type="entry name" value="WD40/YVTN_repeat-like_dom_sf"/>
</dbReference>
<feature type="domain" description="ELP1 three-helical bundle" evidence="12">
    <location>
        <begin position="939"/>
        <end position="1103"/>
    </location>
</feature>
<dbReference type="InterPro" id="IPR056165">
    <property type="entry name" value="Beta-prop_ELP1_2nd"/>
</dbReference>
<evidence type="ECO:0000256" key="7">
    <source>
        <dbReference type="SAM" id="MobiDB-lite"/>
    </source>
</evidence>
<comment type="function">
    <text evidence="6">Component of the elongator complex which is required for multiple tRNA modifications, including mcm5U (5-methoxycarbonylmethyl uridine), mcm5s2U (5-methoxycarbonylmethyl-2-thiouridine), and ncm5U (5-carbamoylmethyl uridine). The elongator complex catalyzes formation of carboxymethyluridine in the wobble base at position 34 in tRNAs.</text>
</comment>
<organism evidence="13 14">
    <name type="scientific">Yarrowia lipolytica</name>
    <name type="common">Candida lipolytica</name>
    <dbReference type="NCBI Taxonomy" id="4952"/>
    <lineage>
        <taxon>Eukaryota</taxon>
        <taxon>Fungi</taxon>
        <taxon>Dikarya</taxon>
        <taxon>Ascomycota</taxon>
        <taxon>Saccharomycotina</taxon>
        <taxon>Dipodascomycetes</taxon>
        <taxon>Dipodascales</taxon>
        <taxon>Dipodascales incertae sedis</taxon>
        <taxon>Yarrowia</taxon>
    </lineage>
</organism>
<gene>
    <name evidence="13" type="ORF">YALI1_F27470g</name>
</gene>
<name>A0A1D8NPB9_YARLL</name>
<dbReference type="PANTHER" id="PTHR12747:SF0">
    <property type="entry name" value="ELONGATOR COMPLEX PROTEIN 1"/>
    <property type="match status" value="1"/>
</dbReference>
<dbReference type="GO" id="GO:0000049">
    <property type="term" value="F:tRNA binding"/>
    <property type="evidence" value="ECO:0007669"/>
    <property type="project" value="TreeGrafter"/>
</dbReference>
<dbReference type="UniPathway" id="UPA00988"/>
<evidence type="ECO:0000256" key="6">
    <source>
        <dbReference type="PIRNR" id="PIRNR017233"/>
    </source>
</evidence>
<dbReference type="GO" id="GO:0002926">
    <property type="term" value="P:tRNA wobble base 5-methoxycarbonylmethyl-2-thiouridinylation"/>
    <property type="evidence" value="ECO:0007669"/>
    <property type="project" value="TreeGrafter"/>
</dbReference>
<dbReference type="PANTHER" id="PTHR12747">
    <property type="entry name" value="ELONGATOR COMPLEX PROTEIN 1"/>
    <property type="match status" value="1"/>
</dbReference>
<keyword evidence="4" id="KW-0819">tRNA processing</keyword>
<dbReference type="GeneID" id="2908572"/>
<dbReference type="Pfam" id="PF04762">
    <property type="entry name" value="Beta-prop_ELP1_1st"/>
    <property type="match status" value="1"/>
</dbReference>
<evidence type="ECO:0000259" key="12">
    <source>
        <dbReference type="Pfam" id="PF23936"/>
    </source>
</evidence>
<dbReference type="InterPro" id="IPR056166">
    <property type="entry name" value="TPR_ELP1"/>
</dbReference>
<feature type="domain" description="ELP1 alpha-solenoid" evidence="11">
    <location>
        <begin position="592"/>
        <end position="656"/>
    </location>
</feature>
<dbReference type="Pfam" id="PF23797">
    <property type="entry name" value="Beta-prop_ELP1_2nd"/>
    <property type="match status" value="1"/>
</dbReference>
<dbReference type="KEGG" id="yli:2908572"/>
<evidence type="ECO:0000259" key="11">
    <source>
        <dbReference type="Pfam" id="PF23925"/>
    </source>
</evidence>
<dbReference type="eggNOG" id="KOG1920">
    <property type="taxonomic scope" value="Eukaryota"/>
</dbReference>
<keyword evidence="3 6" id="KW-0963">Cytoplasm</keyword>
<proteinExistence type="inferred from homology"/>
<comment type="pathway">
    <text evidence="1">tRNA modification; 5-methoxycarbonylmethyl-2-thiouridine-tRNA biosynthesis.</text>
</comment>
<dbReference type="Pfam" id="PF23925">
    <property type="entry name" value="A-sol_ELP1"/>
    <property type="match status" value="2"/>
</dbReference>
<dbReference type="EMBL" id="CP017558">
    <property type="protein sequence ID" value="AOW07479.1"/>
    <property type="molecule type" value="Genomic_DNA"/>
</dbReference>
<feature type="domain" description="ELP1 alpha-solenoid" evidence="11">
    <location>
        <begin position="698"/>
        <end position="752"/>
    </location>
</feature>
<evidence type="ECO:0000259" key="8">
    <source>
        <dbReference type="Pfam" id="PF04762"/>
    </source>
</evidence>
<dbReference type="SUPFAM" id="SSF69322">
    <property type="entry name" value="Tricorn protease domain 2"/>
    <property type="match status" value="1"/>
</dbReference>
<dbReference type="InterPro" id="IPR056164">
    <property type="entry name" value="Beta-prop_ELP1_1st"/>
</dbReference>
<evidence type="ECO:0000256" key="2">
    <source>
        <dbReference type="ARBA" id="ARBA00006086"/>
    </source>
</evidence>
<dbReference type="GO" id="GO:0005829">
    <property type="term" value="C:cytosol"/>
    <property type="evidence" value="ECO:0007669"/>
    <property type="project" value="TreeGrafter"/>
</dbReference>
<dbReference type="AlphaFoldDB" id="A0A1D8NPB9"/>
<evidence type="ECO:0000256" key="5">
    <source>
        <dbReference type="ARBA" id="ARBA00029535"/>
    </source>
</evidence>
<evidence type="ECO:0000313" key="14">
    <source>
        <dbReference type="Proteomes" id="UP000182444"/>
    </source>
</evidence>
<evidence type="ECO:0000256" key="3">
    <source>
        <dbReference type="ARBA" id="ARBA00022490"/>
    </source>
</evidence>
<evidence type="ECO:0000259" key="9">
    <source>
        <dbReference type="Pfam" id="PF23797"/>
    </source>
</evidence>
<feature type="domain" description="ELP1 first N-terminal beta-propeller" evidence="8">
    <location>
        <begin position="1"/>
        <end position="330"/>
    </location>
</feature>
<comment type="subcellular location">
    <subcellularLocation>
        <location evidence="6">Cytoplasm</location>
    </subcellularLocation>
    <subcellularLocation>
        <location evidence="6">Nucleus</location>
    </subcellularLocation>
</comment>
<feature type="domain" description="ELP1 TPR" evidence="10">
    <location>
        <begin position="760"/>
        <end position="919"/>
    </location>
</feature>
<evidence type="ECO:0000259" key="10">
    <source>
        <dbReference type="Pfam" id="PF23878"/>
    </source>
</evidence>
<dbReference type="Gene3D" id="2.130.10.10">
    <property type="entry name" value="YVTN repeat-like/Quinoprotein amine dehydrogenase"/>
    <property type="match status" value="1"/>
</dbReference>
<reference evidence="13 14" key="1">
    <citation type="journal article" date="2016" name="PLoS ONE">
        <title>Sequence Assembly of Yarrowia lipolytica Strain W29/CLIB89 Shows Transposable Element Diversity.</title>
        <authorList>
            <person name="Magnan C."/>
            <person name="Yu J."/>
            <person name="Chang I."/>
            <person name="Jahn E."/>
            <person name="Kanomata Y."/>
            <person name="Wu J."/>
            <person name="Zeller M."/>
            <person name="Oakes M."/>
            <person name="Baldi P."/>
            <person name="Sandmeyer S."/>
        </authorList>
    </citation>
    <scope>NUCLEOTIDE SEQUENCE [LARGE SCALE GENOMIC DNA]</scope>
    <source>
        <strain evidence="14">CLIB89(W29)</strain>
    </source>
</reference>
<sequence length="1143" mass="128203">MRNLQCVHRGIIKPESVEAPDLNLVKTIYDPLSDAMVFVFDGLDTVEVQQFSKTEGTQVWANFPVSGHVLACDFLWESQTCMIFLSDGNVYSVEQGDQVINLGEMEGVESAAWSPDQQVVALGAKDKVLVLSRTFDPLSETPVSVDDLKLSRHVSVGWGSADTQFRGRGAKRDPTVPEHVDIGHVTESDESNITLCWRPDGEWLAQSSCDDVEGGKRRVVRVYSRDGQLFSVSEPVDGLLDLVAWGTSLIACVAKQEVVFFERNGLRHGGFPIGDFVPIGMQWNSTGEILALWSHETVRLYTTKNYRWYLKQEVVSRLPGNPKTLTWHPEKPRTIIINYDDHVEIHEYTDTVTSEPVNGVTCVIDGKLLLVTPLKLACVPPPMSRDEIHMEENIVAVSSSASHIAVLTREAVHIYDSLTVTHVTTHRLDLNNETVKAVVIHGEVPYVLAESASASRVITPAKSFPLHSDCIAFAKSHKAPLLQLLDGYVYLLQDTLEPLAKLPRCSTIAYTDEIYGLTSKGKLYKGDQVEASHVTSLLSSDDTLLYTTAERLYLAGESREIEKSSLLVSVHPSTYSVVLQAPRGNLETIHPRPLVLKRVSEALKNRDFKAALTICRTHRVDLNFLHDHDSELFMTHVSEFVDQVSSNHLDLFLTEVGVKNNPKGNEICDAVLTNTKNLLNQITAHSFKNPPDVAAALALVDSEESLEHLCFLHDVNHLYDTSLGLYDLEKTLLVAQQSQKDPKEYLPFLQKLQVMSEDRRKFTIDDHLEKYAKALESLIADKAEHEEIDTYITRHVLYNEALKLYTDKSDTQRVLNIYAAFLESTREYKEAGIIYESLEKWEEALEAYKAGVYWEEALCLCHAVEGFEDRVRDVADELAPQLVSAHCYKEASTLYADYLGDIMEAVRCLCLGSNFVAARALAARKAGGEKQRIFREIDSLLSDAFGTHSEFLADCQTQVKNQVSRLHEVRQLAQVSMSRELERLEDDNMVPDDISLADTASTSGTFLTKYTGKTAGTAKTGVSRRTAKNKRRMDRKKAKGKKGTVFEEEYLVASLGRLVERLEQSKVEIYNVIQALYSRDRRPLAHQLQQSLVALAASLTENVQFVFNRTMEDRKRIDDDGAVYYLDEVPVPEIKKVEVFASL</sequence>
<dbReference type="VEuPathDB" id="FungiDB:YALI1_F27470g"/>
<dbReference type="InterPro" id="IPR056167">
    <property type="entry name" value="A-sol_ELP1"/>
</dbReference>
<dbReference type="GO" id="GO:0033588">
    <property type="term" value="C:elongator holoenzyme complex"/>
    <property type="evidence" value="ECO:0007669"/>
    <property type="project" value="InterPro"/>
</dbReference>
<feature type="domain" description="ELP1 N-terminal second beta-propeller" evidence="9">
    <location>
        <begin position="363"/>
        <end position="417"/>
    </location>
</feature>
<accession>A0A1D8NPB9</accession>
<dbReference type="InterPro" id="IPR006849">
    <property type="entry name" value="Elp1"/>
</dbReference>
<feature type="region of interest" description="Disordered" evidence="7">
    <location>
        <begin position="1017"/>
        <end position="1039"/>
    </location>
</feature>
<feature type="compositionally biased region" description="Basic residues" evidence="7">
    <location>
        <begin position="1025"/>
        <end position="1039"/>
    </location>
</feature>
<dbReference type="Proteomes" id="UP000182444">
    <property type="component" value="Chromosome 1F"/>
</dbReference>
<dbReference type="GO" id="GO:0005634">
    <property type="term" value="C:nucleus"/>
    <property type="evidence" value="ECO:0007669"/>
    <property type="project" value="UniProtKB-SubCell"/>
</dbReference>
<dbReference type="Pfam" id="PF23936">
    <property type="entry name" value="HB_ELP1"/>
    <property type="match status" value="1"/>
</dbReference>
<dbReference type="InterPro" id="IPR056169">
    <property type="entry name" value="HB_ELP1"/>
</dbReference>
<dbReference type="PIRSF" id="PIRSF017233">
    <property type="entry name" value="IKAP"/>
    <property type="match status" value="1"/>
</dbReference>
<dbReference type="Pfam" id="PF23878">
    <property type="entry name" value="TPR_ELP1"/>
    <property type="match status" value="1"/>
</dbReference>
<protein>
    <recommendedName>
        <fullName evidence="5 6">Elongator complex protein 1</fullName>
    </recommendedName>
</protein>
<evidence type="ECO:0000256" key="1">
    <source>
        <dbReference type="ARBA" id="ARBA00005043"/>
    </source>
</evidence>
<evidence type="ECO:0000313" key="13">
    <source>
        <dbReference type="EMBL" id="AOW07479.1"/>
    </source>
</evidence>
<keyword evidence="6" id="KW-0539">Nucleus</keyword>
<comment type="similarity">
    <text evidence="2 6">Belongs to the ELP1/IKA1 family.</text>
</comment>
<dbReference type="VEuPathDB" id="FungiDB:YALI0_F20658g"/>
<evidence type="ECO:0000256" key="4">
    <source>
        <dbReference type="ARBA" id="ARBA00022694"/>
    </source>
</evidence>
<dbReference type="RefSeq" id="XP_505673.3">
    <property type="nucleotide sequence ID" value="XM_505673.3"/>
</dbReference>